<organism evidence="2">
    <name type="scientific">Populus davidiana</name>
    <dbReference type="NCBI Taxonomy" id="266767"/>
    <lineage>
        <taxon>Eukaryota</taxon>
        <taxon>Viridiplantae</taxon>
        <taxon>Streptophyta</taxon>
        <taxon>Embryophyta</taxon>
        <taxon>Tracheophyta</taxon>
        <taxon>Spermatophyta</taxon>
        <taxon>Magnoliopsida</taxon>
        <taxon>eudicotyledons</taxon>
        <taxon>Gunneridae</taxon>
        <taxon>Pentapetalae</taxon>
        <taxon>rosids</taxon>
        <taxon>fabids</taxon>
        <taxon>Malpighiales</taxon>
        <taxon>Salicaceae</taxon>
        <taxon>Saliceae</taxon>
        <taxon>Populus</taxon>
    </lineage>
</organism>
<protein>
    <recommendedName>
        <fullName evidence="3">Secreted protein</fullName>
    </recommendedName>
</protein>
<name>A0A6M2EK47_9ROSI</name>
<evidence type="ECO:0008006" key="3">
    <source>
        <dbReference type="Google" id="ProtNLM"/>
    </source>
</evidence>
<keyword evidence="1" id="KW-0732">Signal</keyword>
<evidence type="ECO:0000256" key="1">
    <source>
        <dbReference type="SAM" id="SignalP"/>
    </source>
</evidence>
<accession>A0A6M2EK47</accession>
<sequence length="120" mass="13360">MSLIAQPELLTLGLLLLGPLALLCQLLSVVQMHQVYSSRCSGISSSSSSKFFSFRSINNLWLQLPLVVKPQQLAMEVLIPIIFHHHRPWPPSSLMHFLPSLKILFKTAVALLNHPSGKIP</sequence>
<reference evidence="2" key="1">
    <citation type="submission" date="2020-03" db="EMBL/GenBank/DDBJ databases">
        <authorList>
            <person name="Zhang R."/>
        </authorList>
    </citation>
    <scope>NUCLEOTIDE SEQUENCE</scope>
</reference>
<dbReference type="AlphaFoldDB" id="A0A6M2EK47"/>
<feature type="signal peptide" evidence="1">
    <location>
        <begin position="1"/>
        <end position="32"/>
    </location>
</feature>
<feature type="chain" id="PRO_5027091579" description="Secreted protein" evidence="1">
    <location>
        <begin position="33"/>
        <end position="120"/>
    </location>
</feature>
<dbReference type="EMBL" id="GILB01003316">
    <property type="protein sequence ID" value="NUU83649.1"/>
    <property type="molecule type" value="Transcribed_RNA"/>
</dbReference>
<proteinExistence type="predicted"/>
<evidence type="ECO:0000313" key="2">
    <source>
        <dbReference type="EMBL" id="NUU83649.1"/>
    </source>
</evidence>